<dbReference type="InterPro" id="IPR005178">
    <property type="entry name" value="Ostalpha/TMEM184C"/>
</dbReference>
<keyword evidence="2 6" id="KW-0812">Transmembrane</keyword>
<organism evidence="7 8">
    <name type="scientific">Ophiophagus hannah</name>
    <name type="common">King cobra</name>
    <name type="synonym">Naja hannah</name>
    <dbReference type="NCBI Taxonomy" id="8665"/>
    <lineage>
        <taxon>Eukaryota</taxon>
        <taxon>Metazoa</taxon>
        <taxon>Chordata</taxon>
        <taxon>Craniata</taxon>
        <taxon>Vertebrata</taxon>
        <taxon>Euteleostomi</taxon>
        <taxon>Lepidosauria</taxon>
        <taxon>Squamata</taxon>
        <taxon>Bifurcata</taxon>
        <taxon>Unidentata</taxon>
        <taxon>Episquamata</taxon>
        <taxon>Toxicofera</taxon>
        <taxon>Serpentes</taxon>
        <taxon>Colubroidea</taxon>
        <taxon>Elapidae</taxon>
        <taxon>Elapinae</taxon>
        <taxon>Ophiophagus</taxon>
    </lineage>
</organism>
<dbReference type="Pfam" id="PF03619">
    <property type="entry name" value="Solute_trans_a"/>
    <property type="match status" value="1"/>
</dbReference>
<keyword evidence="4 6" id="KW-0472">Membrane</keyword>
<name>V8P662_OPHHA</name>
<evidence type="ECO:0000256" key="3">
    <source>
        <dbReference type="ARBA" id="ARBA00022989"/>
    </source>
</evidence>
<comment type="subcellular location">
    <subcellularLocation>
        <location evidence="1">Membrane</location>
        <topology evidence="1">Multi-pass membrane protein</topology>
    </subcellularLocation>
</comment>
<evidence type="ECO:0000256" key="5">
    <source>
        <dbReference type="SAM" id="MobiDB-lite"/>
    </source>
</evidence>
<feature type="region of interest" description="Disordered" evidence="5">
    <location>
        <begin position="347"/>
        <end position="367"/>
    </location>
</feature>
<feature type="transmembrane region" description="Helical" evidence="6">
    <location>
        <begin position="270"/>
        <end position="290"/>
    </location>
</feature>
<evidence type="ECO:0000256" key="6">
    <source>
        <dbReference type="SAM" id="Phobius"/>
    </source>
</evidence>
<evidence type="ECO:0000256" key="4">
    <source>
        <dbReference type="ARBA" id="ARBA00023136"/>
    </source>
</evidence>
<proteinExistence type="predicted"/>
<keyword evidence="8" id="KW-1185">Reference proteome</keyword>
<evidence type="ECO:0000313" key="7">
    <source>
        <dbReference type="EMBL" id="ETE70034.1"/>
    </source>
</evidence>
<protein>
    <submittedName>
        <fullName evidence="7">Organic solute transporter subunit alpha</fullName>
    </submittedName>
</protein>
<evidence type="ECO:0000256" key="2">
    <source>
        <dbReference type="ARBA" id="ARBA00022692"/>
    </source>
</evidence>
<accession>V8P662</accession>
<comment type="caution">
    <text evidence="7">The sequence shown here is derived from an EMBL/GenBank/DDBJ whole genome shotgun (WGS) entry which is preliminary data.</text>
</comment>
<dbReference type="GO" id="GO:0016020">
    <property type="term" value="C:membrane"/>
    <property type="evidence" value="ECO:0007669"/>
    <property type="project" value="UniProtKB-SubCell"/>
</dbReference>
<feature type="transmembrane region" description="Helical" evidence="6">
    <location>
        <begin position="200"/>
        <end position="218"/>
    </location>
</feature>
<gene>
    <name evidence="7" type="primary">osta</name>
    <name evidence="7" type="ORF">L345_04162</name>
</gene>
<evidence type="ECO:0000256" key="1">
    <source>
        <dbReference type="ARBA" id="ARBA00004141"/>
    </source>
</evidence>
<keyword evidence="3 6" id="KW-1133">Transmembrane helix</keyword>
<feature type="transmembrane region" description="Helical" evidence="6">
    <location>
        <begin position="315"/>
        <end position="335"/>
    </location>
</feature>
<evidence type="ECO:0000313" key="8">
    <source>
        <dbReference type="Proteomes" id="UP000018936"/>
    </source>
</evidence>
<dbReference type="AlphaFoldDB" id="V8P662"/>
<dbReference type="EMBL" id="AZIM01000635">
    <property type="protein sequence ID" value="ETE70034.1"/>
    <property type="molecule type" value="Genomic_DNA"/>
</dbReference>
<dbReference type="PANTHER" id="PTHR23423">
    <property type="entry name" value="ORGANIC SOLUTE TRANSPORTER-RELATED"/>
    <property type="match status" value="1"/>
</dbReference>
<feature type="transmembrane region" description="Helical" evidence="6">
    <location>
        <begin position="238"/>
        <end position="258"/>
    </location>
</feature>
<reference evidence="7 8" key="1">
    <citation type="journal article" date="2013" name="Proc. Natl. Acad. Sci. U.S.A.">
        <title>The king cobra genome reveals dynamic gene evolution and adaptation in the snake venom system.</title>
        <authorList>
            <person name="Vonk F.J."/>
            <person name="Casewell N.R."/>
            <person name="Henkel C.V."/>
            <person name="Heimberg A.M."/>
            <person name="Jansen H.J."/>
            <person name="McCleary R.J."/>
            <person name="Kerkkamp H.M."/>
            <person name="Vos R.A."/>
            <person name="Guerreiro I."/>
            <person name="Calvete J.J."/>
            <person name="Wuster W."/>
            <person name="Woods A.E."/>
            <person name="Logan J.M."/>
            <person name="Harrison R.A."/>
            <person name="Castoe T.A."/>
            <person name="de Koning A.P."/>
            <person name="Pollock D.D."/>
            <person name="Yandell M."/>
            <person name="Calderon D."/>
            <person name="Renjifo C."/>
            <person name="Currier R.B."/>
            <person name="Salgado D."/>
            <person name="Pla D."/>
            <person name="Sanz L."/>
            <person name="Hyder A.S."/>
            <person name="Ribeiro J.M."/>
            <person name="Arntzen J.W."/>
            <person name="van den Thillart G.E."/>
            <person name="Boetzer M."/>
            <person name="Pirovano W."/>
            <person name="Dirks R.P."/>
            <person name="Spaink H.P."/>
            <person name="Duboule D."/>
            <person name="McGlinn E."/>
            <person name="Kini R.M."/>
            <person name="Richardson M.K."/>
        </authorList>
    </citation>
    <scope>NUCLEOTIDE SEQUENCE</scope>
    <source>
        <tissue evidence="7">Blood</tissue>
    </source>
</reference>
<feature type="non-terminal residue" evidence="7">
    <location>
        <position position="1"/>
    </location>
</feature>
<dbReference type="Proteomes" id="UP000018936">
    <property type="component" value="Unassembled WGS sequence"/>
</dbReference>
<dbReference type="OrthoDB" id="5832279at2759"/>
<dbReference type="SMART" id="SM01417">
    <property type="entry name" value="Solute_trans_a"/>
    <property type="match status" value="1"/>
</dbReference>
<sequence length="457" mass="51205">MINSVTNDEKGGSYWLGSGTCPSEKNMARDPNCSLISDQLPLSSEIFQVIKAEIWIFLIPVFLGLIQVGLFLEQTGFFLRHGKSSHRTSVLLWILGVYPLSQAFGTKGMDPETKGELDAQKRSHWWEKRSHWWEPWWCRLYHSITLWKFLALIRDFFGGSESMVQKLAGQRVSPNPFPCCCCCCLPEIAANRANLRCMTVAVYQLSLIRTILFFITLILWTDEEYDYGAVGYTNPNSYITVIIAISTFLSFYGYLLFYKATKPALDGYNLRYKFVCIILVLVLCGLQSGIVETMGALGAIPCSPSLSPVTRSQMIYYYALAIEMFFIGIFAHYSFRRIEPSMEAEQVIHHQASQTQEGPSGRCSPADGVSVEGTNPGYLCDEAFCTIEHSPLDRFDFIVKEPVNRQQQSWGPGCQRGGALKTEGCKLSLQQPGTEGSSEIQIQSHINKIEANGASAV</sequence>
<feature type="transmembrane region" description="Helical" evidence="6">
    <location>
        <begin position="54"/>
        <end position="72"/>
    </location>
</feature>